<name>A0ABS7UWZ8_9BACI</name>
<reference evidence="9" key="1">
    <citation type="submission" date="2024-05" db="EMBL/GenBank/DDBJ databases">
        <title>Metabacillus sp. nov., isolated from the rhizosphere soil of tomato plants.</title>
        <authorList>
            <person name="Ma R."/>
        </authorList>
    </citation>
    <scope>NUCLEOTIDE SEQUENCE</scope>
    <source>
        <strain evidence="9">DBTR6</strain>
    </source>
</reference>
<evidence type="ECO:0000259" key="8">
    <source>
        <dbReference type="Pfam" id="PF12705"/>
    </source>
</evidence>
<evidence type="ECO:0000256" key="7">
    <source>
        <dbReference type="ARBA" id="ARBA00023204"/>
    </source>
</evidence>
<dbReference type="InterPro" id="IPR011335">
    <property type="entry name" value="Restrct_endonuc-II-like"/>
</dbReference>
<feature type="domain" description="PD-(D/E)XK endonuclease-like" evidence="8">
    <location>
        <begin position="23"/>
        <end position="279"/>
    </location>
</feature>
<evidence type="ECO:0000313" key="10">
    <source>
        <dbReference type="Proteomes" id="UP001165287"/>
    </source>
</evidence>
<keyword evidence="6" id="KW-0238">DNA-binding</keyword>
<dbReference type="Gene3D" id="3.90.320.10">
    <property type="match status" value="1"/>
</dbReference>
<proteinExistence type="predicted"/>
<gene>
    <name evidence="9" type="ORF">K9V48_19905</name>
</gene>
<evidence type="ECO:0000256" key="5">
    <source>
        <dbReference type="ARBA" id="ARBA00022840"/>
    </source>
</evidence>
<keyword evidence="3" id="KW-0378">Hydrolase</keyword>
<sequence>MRRMIKSGGDLPSSVSVGPLKRISPSRYFGMVCCSLREVLITNRIEKLLPSSPNIYFGIAAHQFLQEVGLGKITKVKDFENEWLASITEVEKHLLGEMEEYLVPLSKSVSRYELKKRLLFKEASGLIAGGRLEFKNKSTTRIERWFETGDSIVGGYVDKIIFTNSGYEIIDFKTGSIIDNNNLEIKKEYKYQMLLYAALLYENLNEWPLALKIYGFNGAIHSIKYNKDECIKVLNEAKEMFYQINDLILGIDNFFELQKNLANPAPEHCRFCEFRPICNTYWEKREASPHLNWSLDIRGQFESLRTSGNGTYLLKIRSTSNNTYKVRGLKPSRHQIPEGGFFSIYNLSADTNDNCFSEKLLTKIYTKQQGI</sequence>
<dbReference type="InterPro" id="IPR011604">
    <property type="entry name" value="PDDEXK-like_dom_sf"/>
</dbReference>
<dbReference type="RefSeq" id="WP_224140911.1">
    <property type="nucleotide sequence ID" value="NZ_JAIQUM010000056.1"/>
</dbReference>
<evidence type="ECO:0000256" key="1">
    <source>
        <dbReference type="ARBA" id="ARBA00022741"/>
    </source>
</evidence>
<keyword evidence="5" id="KW-0067">ATP-binding</keyword>
<dbReference type="InterPro" id="IPR038726">
    <property type="entry name" value="PDDEXK_AddAB-type"/>
</dbReference>
<dbReference type="Proteomes" id="UP001165287">
    <property type="component" value="Unassembled WGS sequence"/>
</dbReference>
<dbReference type="Pfam" id="PF12705">
    <property type="entry name" value="PDDEXK_1"/>
    <property type="match status" value="1"/>
</dbReference>
<keyword evidence="4" id="KW-0347">Helicase</keyword>
<evidence type="ECO:0000256" key="6">
    <source>
        <dbReference type="ARBA" id="ARBA00023125"/>
    </source>
</evidence>
<keyword evidence="2" id="KW-0227">DNA damage</keyword>
<comment type="caution">
    <text evidence="9">The sequence shown here is derived from an EMBL/GenBank/DDBJ whole genome shotgun (WGS) entry which is preliminary data.</text>
</comment>
<organism evidence="9 10">
    <name type="scientific">Metabacillus rhizolycopersici</name>
    <dbReference type="NCBI Taxonomy" id="2875709"/>
    <lineage>
        <taxon>Bacteria</taxon>
        <taxon>Bacillati</taxon>
        <taxon>Bacillota</taxon>
        <taxon>Bacilli</taxon>
        <taxon>Bacillales</taxon>
        <taxon>Bacillaceae</taxon>
        <taxon>Metabacillus</taxon>
    </lineage>
</organism>
<accession>A0ABS7UWZ8</accession>
<evidence type="ECO:0000256" key="3">
    <source>
        <dbReference type="ARBA" id="ARBA00022801"/>
    </source>
</evidence>
<evidence type="ECO:0000256" key="4">
    <source>
        <dbReference type="ARBA" id="ARBA00022806"/>
    </source>
</evidence>
<keyword evidence="7" id="KW-0234">DNA repair</keyword>
<keyword evidence="10" id="KW-1185">Reference proteome</keyword>
<dbReference type="SUPFAM" id="SSF52980">
    <property type="entry name" value="Restriction endonuclease-like"/>
    <property type="match status" value="1"/>
</dbReference>
<evidence type="ECO:0000313" key="9">
    <source>
        <dbReference type="EMBL" id="MBZ5752455.1"/>
    </source>
</evidence>
<keyword evidence="1" id="KW-0547">Nucleotide-binding</keyword>
<evidence type="ECO:0000256" key="2">
    <source>
        <dbReference type="ARBA" id="ARBA00022763"/>
    </source>
</evidence>
<dbReference type="EMBL" id="JAIQUM010000056">
    <property type="protein sequence ID" value="MBZ5752455.1"/>
    <property type="molecule type" value="Genomic_DNA"/>
</dbReference>
<protein>
    <submittedName>
        <fullName evidence="9">PD-(D/E)XK nuclease family protein</fullName>
    </submittedName>
</protein>